<dbReference type="PANTHER" id="PTHR19836">
    <property type="entry name" value="30S RIBOSOMAL PROTEIN S14"/>
    <property type="match status" value="1"/>
</dbReference>
<evidence type="ECO:0000256" key="2">
    <source>
        <dbReference type="ARBA" id="ARBA00022980"/>
    </source>
</evidence>
<gene>
    <name evidence="5" type="primary">rps14</name>
    <name evidence="5" type="ORF">PoterioPt_p001</name>
</gene>
<dbReference type="GO" id="GO:0005737">
    <property type="term" value="C:cytoplasm"/>
    <property type="evidence" value="ECO:0007669"/>
    <property type="project" value="UniProtKB-ARBA"/>
</dbReference>
<evidence type="ECO:0000256" key="1">
    <source>
        <dbReference type="ARBA" id="ARBA00009083"/>
    </source>
</evidence>
<keyword evidence="3" id="KW-0687">Ribonucleoprotein</keyword>
<reference evidence="5" key="1">
    <citation type="journal article" date="2020" name="Front. Plant Sci.">
        <title>Comparative Plastid Genomics of Non-Photosynthetic Chrysophytes: Genome Reduction and Compaction.</title>
        <authorList>
            <person name="Kim J.I."/>
            <person name="Jeong M."/>
            <person name="Archibald J.M."/>
            <person name="Shin W."/>
        </authorList>
    </citation>
    <scope>NUCLEOTIDE SEQUENCE</scope>
    <source>
        <strain evidence="5">Yongseonkyo072317C3</strain>
    </source>
</reference>
<comment type="similarity">
    <text evidence="1">Belongs to the universal ribosomal protein uS14 family.</text>
</comment>
<dbReference type="InterPro" id="IPR023036">
    <property type="entry name" value="Ribosomal_uS14_bac/plastid"/>
</dbReference>
<dbReference type="InterPro" id="IPR018271">
    <property type="entry name" value="Ribosomal_uS14_CS"/>
</dbReference>
<dbReference type="PANTHER" id="PTHR19836:SF19">
    <property type="entry name" value="SMALL RIBOSOMAL SUBUNIT PROTEIN US14M"/>
    <property type="match status" value="1"/>
</dbReference>
<protein>
    <recommendedName>
        <fullName evidence="4">Small ribosomal subunit protein uS14c</fullName>
    </recommendedName>
</protein>
<keyword evidence="5" id="KW-0934">Plastid</keyword>
<evidence type="ECO:0000313" key="5">
    <source>
        <dbReference type="EMBL" id="QOU10636.1"/>
    </source>
</evidence>
<accession>A0A7S6PV31</accession>
<geneLocation type="plastid" evidence="5"/>
<name>A0A7S6PV31_9STRA</name>
<dbReference type="AlphaFoldDB" id="A0A7S6PV31"/>
<dbReference type="GO" id="GO:0006412">
    <property type="term" value="P:translation"/>
    <property type="evidence" value="ECO:0007669"/>
    <property type="project" value="InterPro"/>
</dbReference>
<dbReference type="NCBIfam" id="NF006477">
    <property type="entry name" value="PRK08881.1"/>
    <property type="match status" value="1"/>
</dbReference>
<dbReference type="Pfam" id="PF00253">
    <property type="entry name" value="Ribosomal_S14"/>
    <property type="match status" value="1"/>
</dbReference>
<dbReference type="PROSITE" id="PS00527">
    <property type="entry name" value="RIBOSOMAL_S14"/>
    <property type="match status" value="1"/>
</dbReference>
<keyword evidence="2 5" id="KW-0689">Ribosomal protein</keyword>
<organism evidence="5">
    <name type="scientific">Poteriospumella lacustris</name>
    <dbReference type="NCBI Taxonomy" id="1117027"/>
    <lineage>
        <taxon>Eukaryota</taxon>
        <taxon>Sar</taxon>
        <taxon>Stramenopiles</taxon>
        <taxon>Ochrophyta</taxon>
        <taxon>Chrysophyceae</taxon>
        <taxon>Chromulinales</taxon>
        <taxon>Dinobryaceae</taxon>
        <taxon>Poteriospumella</taxon>
    </lineage>
</organism>
<evidence type="ECO:0000256" key="3">
    <source>
        <dbReference type="ARBA" id="ARBA00023274"/>
    </source>
</evidence>
<proteinExistence type="inferred from homology"/>
<dbReference type="GO" id="GO:0015935">
    <property type="term" value="C:small ribosomal subunit"/>
    <property type="evidence" value="ECO:0007669"/>
    <property type="project" value="TreeGrafter"/>
</dbReference>
<dbReference type="EMBL" id="MN935478">
    <property type="protein sequence ID" value="QOU10636.1"/>
    <property type="molecule type" value="Genomic_DNA"/>
</dbReference>
<dbReference type="InterPro" id="IPR001209">
    <property type="entry name" value="Ribosomal_uS14"/>
</dbReference>
<dbReference type="HAMAP" id="MF_00537">
    <property type="entry name" value="Ribosomal_uS14_1"/>
    <property type="match status" value="1"/>
</dbReference>
<evidence type="ECO:0000256" key="4">
    <source>
        <dbReference type="ARBA" id="ARBA00035247"/>
    </source>
</evidence>
<dbReference type="SUPFAM" id="SSF57716">
    <property type="entry name" value="Glucocorticoid receptor-like (DNA-binding domain)"/>
    <property type="match status" value="1"/>
</dbReference>
<dbReference type="FunFam" id="1.10.287.1480:FF:000001">
    <property type="entry name" value="30S ribosomal protein S14"/>
    <property type="match status" value="1"/>
</dbReference>
<dbReference type="GO" id="GO:0003735">
    <property type="term" value="F:structural constituent of ribosome"/>
    <property type="evidence" value="ECO:0007669"/>
    <property type="project" value="InterPro"/>
</dbReference>
<dbReference type="Gene3D" id="1.10.287.1480">
    <property type="match status" value="1"/>
</dbReference>
<sequence length="100" mass="11743">MAKKSMLQRELKRQILVKKYASKRLKLKNSLKKSISIDEKLRISGEIQKLPKNSSKVRLKNRCWKTGRPRGYFRFFGLSRNALREMAHQGLIPGLQKSSW</sequence>